<keyword evidence="3" id="KW-1185">Reference proteome</keyword>
<organism evidence="2 3">
    <name type="scientific">Chitinophaga caeni</name>
    <dbReference type="NCBI Taxonomy" id="2029983"/>
    <lineage>
        <taxon>Bacteria</taxon>
        <taxon>Pseudomonadati</taxon>
        <taxon>Bacteroidota</taxon>
        <taxon>Chitinophagia</taxon>
        <taxon>Chitinophagales</taxon>
        <taxon>Chitinophagaceae</taxon>
        <taxon>Chitinophaga</taxon>
    </lineage>
</organism>
<evidence type="ECO:0000256" key="1">
    <source>
        <dbReference type="SAM" id="MobiDB-lite"/>
    </source>
</evidence>
<protein>
    <submittedName>
        <fullName evidence="2">Uncharacterized protein</fullName>
    </submittedName>
</protein>
<feature type="compositionally biased region" description="Basic and acidic residues" evidence="1">
    <location>
        <begin position="80"/>
        <end position="95"/>
    </location>
</feature>
<accession>A0A291QQ41</accession>
<sequence length="116" mass="13640">MKNDAKSGKNRKNYPLDPTNKDEKDLKKYSRRSKYYDEFIDNSPNKFPPGKVKRTAKEAYEDEEAKVPNEMNEGGFDPDMESHLDDENHEADPSRKNLYGKENTERKIHLGNKLRY</sequence>
<dbReference type="EMBL" id="CP023777">
    <property type="protein sequence ID" value="ATL46051.1"/>
    <property type="molecule type" value="Genomic_DNA"/>
</dbReference>
<evidence type="ECO:0000313" key="2">
    <source>
        <dbReference type="EMBL" id="ATL46051.1"/>
    </source>
</evidence>
<reference evidence="2 3" key="1">
    <citation type="submission" date="2017-10" db="EMBL/GenBank/DDBJ databases">
        <title>Paenichitinophaga pekingensis gen. nov., sp. nov., isolated from activated sludge.</title>
        <authorList>
            <person name="Jin D."/>
            <person name="Kong X."/>
            <person name="Deng Y."/>
            <person name="Bai Z."/>
        </authorList>
    </citation>
    <scope>NUCLEOTIDE SEQUENCE [LARGE SCALE GENOMIC DNA]</scope>
    <source>
        <strain evidence="2 3">13</strain>
    </source>
</reference>
<name>A0A291QQ41_9BACT</name>
<feature type="compositionally biased region" description="Basic and acidic residues" evidence="1">
    <location>
        <begin position="19"/>
        <end position="28"/>
    </location>
</feature>
<dbReference type="KEGG" id="cbae:COR50_02110"/>
<proteinExistence type="predicted"/>
<dbReference type="RefSeq" id="WP_098192441.1">
    <property type="nucleotide sequence ID" value="NZ_CP023777.1"/>
</dbReference>
<gene>
    <name evidence="2" type="ORF">COR50_02110</name>
</gene>
<feature type="region of interest" description="Disordered" evidence="1">
    <location>
        <begin position="1"/>
        <end position="116"/>
    </location>
</feature>
<dbReference type="AlphaFoldDB" id="A0A291QQ41"/>
<dbReference type="Proteomes" id="UP000220133">
    <property type="component" value="Chromosome"/>
</dbReference>
<evidence type="ECO:0000313" key="3">
    <source>
        <dbReference type="Proteomes" id="UP000220133"/>
    </source>
</evidence>